<accession>A0A0N9HYD0</accession>
<proteinExistence type="predicted"/>
<dbReference type="Pfam" id="PF05117">
    <property type="entry name" value="DUF695"/>
    <property type="match status" value="1"/>
</dbReference>
<dbReference type="Proteomes" id="UP000063699">
    <property type="component" value="Chromosome"/>
</dbReference>
<dbReference type="STRING" id="860235.AOZ06_18595"/>
<dbReference type="KEGG" id="kphy:AOZ06_18595"/>
<evidence type="ECO:0000259" key="1">
    <source>
        <dbReference type="Pfam" id="PF05117"/>
    </source>
</evidence>
<sequence>MSGNERIAGFWRWWAGRSDRIAAAIGAGTVPECSDEISAQVDALHQDLQWELAPGRRAQHALVVTAGGNPELRPLAERWFRTAPQGDPVWEYRPARAADPQALRHDLASGPHTLGLDQTELAIAIDEDRQLLDVSVHHPLFTDMPEEPRNRVSYLVLDWLLGEDGVERWVGAIESVVERPDDALPAEALPEIVDGLAERNPDGKWAMLEGRGEDGSVLLVTARRPLKWIDYPLFDQHIGVTLGYTEQHPAGLPSPEALTWLREAEDELTGILGDSAVLAAVATVNGQRTFHLYADSQDRTARDRASKWTEATHGARVEVYTDPGWRTVSRFA</sequence>
<protein>
    <recommendedName>
        <fullName evidence="1">DUF695 domain-containing protein</fullName>
    </recommendedName>
</protein>
<evidence type="ECO:0000313" key="3">
    <source>
        <dbReference type="Proteomes" id="UP000063699"/>
    </source>
</evidence>
<feature type="domain" description="DUF695" evidence="1">
    <location>
        <begin position="229"/>
        <end position="327"/>
    </location>
</feature>
<dbReference type="OrthoDB" id="3828153at2"/>
<name>A0A0N9HYD0_9PSEU</name>
<organism evidence="2 3">
    <name type="scientific">Kibdelosporangium phytohabitans</name>
    <dbReference type="NCBI Taxonomy" id="860235"/>
    <lineage>
        <taxon>Bacteria</taxon>
        <taxon>Bacillati</taxon>
        <taxon>Actinomycetota</taxon>
        <taxon>Actinomycetes</taxon>
        <taxon>Pseudonocardiales</taxon>
        <taxon>Pseudonocardiaceae</taxon>
        <taxon>Kibdelosporangium</taxon>
    </lineage>
</organism>
<keyword evidence="3" id="KW-1185">Reference proteome</keyword>
<dbReference type="RefSeq" id="WP_054290565.1">
    <property type="nucleotide sequence ID" value="NZ_CP012752.1"/>
</dbReference>
<dbReference type="EMBL" id="CP012752">
    <property type="protein sequence ID" value="ALG08658.1"/>
    <property type="molecule type" value="Genomic_DNA"/>
</dbReference>
<dbReference type="AlphaFoldDB" id="A0A0N9HYD0"/>
<evidence type="ECO:0000313" key="2">
    <source>
        <dbReference type="EMBL" id="ALG08658.1"/>
    </source>
</evidence>
<gene>
    <name evidence="2" type="ORF">AOZ06_18595</name>
</gene>
<dbReference type="InterPro" id="IPR016097">
    <property type="entry name" value="DUF695"/>
</dbReference>
<reference evidence="2 3" key="1">
    <citation type="submission" date="2015-07" db="EMBL/GenBank/DDBJ databases">
        <title>Genome sequencing of Kibdelosporangium phytohabitans.</title>
        <authorList>
            <person name="Qin S."/>
            <person name="Xing K."/>
        </authorList>
    </citation>
    <scope>NUCLEOTIDE SEQUENCE [LARGE SCALE GENOMIC DNA]</scope>
    <source>
        <strain evidence="2 3">KLBMP1111</strain>
    </source>
</reference>